<protein>
    <submittedName>
        <fullName evidence="1">Uncharacterized protein</fullName>
    </submittedName>
</protein>
<name>A0A023DEB9_9BACL</name>
<proteinExistence type="predicted"/>
<dbReference type="Proteomes" id="UP000023561">
    <property type="component" value="Unassembled WGS sequence"/>
</dbReference>
<organism evidence="1 2">
    <name type="scientific">Parageobacillus caldoxylosilyticus NBRC 107762</name>
    <dbReference type="NCBI Taxonomy" id="1220594"/>
    <lineage>
        <taxon>Bacteria</taxon>
        <taxon>Bacillati</taxon>
        <taxon>Bacillota</taxon>
        <taxon>Bacilli</taxon>
        <taxon>Bacillales</taxon>
        <taxon>Anoxybacillaceae</taxon>
        <taxon>Saccharococcus</taxon>
    </lineage>
</organism>
<accession>A0A023DEB9</accession>
<reference evidence="1 2" key="1">
    <citation type="submission" date="2014-04" db="EMBL/GenBank/DDBJ databases">
        <title>Whole genome shotgun sequence of Geobacillus caldoxylosilyticus NBRC 107762.</title>
        <authorList>
            <person name="Hosoyama A."/>
            <person name="Hosoyama Y."/>
            <person name="Katano-Makiyama Y."/>
            <person name="Tsuchikane K."/>
            <person name="Ohji S."/>
            <person name="Ichikawa N."/>
            <person name="Yamazoe A."/>
            <person name="Fujita N."/>
        </authorList>
    </citation>
    <scope>NUCLEOTIDE SEQUENCE [LARGE SCALE GENOMIC DNA]</scope>
    <source>
        <strain evidence="1 2">NBRC 107762</strain>
    </source>
</reference>
<gene>
    <name evidence="1" type="ORF">GCA01S_024_00040</name>
</gene>
<comment type="caution">
    <text evidence="1">The sequence shown here is derived from an EMBL/GenBank/DDBJ whole genome shotgun (WGS) entry which is preliminary data.</text>
</comment>
<dbReference type="AlphaFoldDB" id="A0A023DEB9"/>
<evidence type="ECO:0000313" key="2">
    <source>
        <dbReference type="Proteomes" id="UP000023561"/>
    </source>
</evidence>
<keyword evidence="2" id="KW-1185">Reference proteome</keyword>
<dbReference type="EMBL" id="BAWO01000024">
    <property type="protein sequence ID" value="GAJ39639.1"/>
    <property type="molecule type" value="Genomic_DNA"/>
</dbReference>
<evidence type="ECO:0000313" key="1">
    <source>
        <dbReference type="EMBL" id="GAJ39639.1"/>
    </source>
</evidence>
<sequence>MTLPAGFLEKVLGDKHHSHYLNQYRPIARFIPGTSFASSMPQLSHFGTFPLLDRFFGVMNTKTYILLYIIK</sequence>